<accession>A0A9W5VWA6</accession>
<reference evidence="5 6" key="1">
    <citation type="submission" date="2013-05" db="EMBL/GenBank/DDBJ databases">
        <title>The Genome Sequence of Actinomyces europaeus ACS-120-V-COL10B.</title>
        <authorList>
            <consortium name="The Broad Institute Genomics Platform"/>
            <person name="Earl A."/>
            <person name="Ward D."/>
            <person name="Feldgarden M."/>
            <person name="Gevers D."/>
            <person name="Saerens B."/>
            <person name="Vaneechoutte M."/>
            <person name="Walker B."/>
            <person name="Young S."/>
            <person name="Zeng Q."/>
            <person name="Gargeya S."/>
            <person name="Fitzgerald M."/>
            <person name="Haas B."/>
            <person name="Abouelleil A."/>
            <person name="Allen A.W."/>
            <person name="Alvarado L."/>
            <person name="Arachchi H.M."/>
            <person name="Berlin A.M."/>
            <person name="Chapman S.B."/>
            <person name="Gainer-Dewar J."/>
            <person name="Goldberg J."/>
            <person name="Griggs A."/>
            <person name="Gujja S."/>
            <person name="Hansen M."/>
            <person name="Howarth C."/>
            <person name="Imamovic A."/>
            <person name="Ireland A."/>
            <person name="Larimer J."/>
            <person name="McCowan C."/>
            <person name="Murphy C."/>
            <person name="Pearson M."/>
            <person name="Poon T.W."/>
            <person name="Priest M."/>
            <person name="Roberts A."/>
            <person name="Saif S."/>
            <person name="Shea T."/>
            <person name="Sisk P."/>
            <person name="Sykes S."/>
            <person name="Wortman J."/>
            <person name="Nusbaum C."/>
            <person name="Birren B."/>
        </authorList>
    </citation>
    <scope>NUCLEOTIDE SEQUENCE [LARGE SCALE GENOMIC DNA]</scope>
    <source>
        <strain evidence="5 6">ACS-120-V-Col10b</strain>
    </source>
</reference>
<dbReference type="Pfam" id="PF01614">
    <property type="entry name" value="IclR_C"/>
    <property type="match status" value="1"/>
</dbReference>
<dbReference type="GO" id="GO:0045892">
    <property type="term" value="P:negative regulation of DNA-templated transcription"/>
    <property type="evidence" value="ECO:0007669"/>
    <property type="project" value="TreeGrafter"/>
</dbReference>
<dbReference type="GO" id="GO:0003677">
    <property type="term" value="F:DNA binding"/>
    <property type="evidence" value="ECO:0007669"/>
    <property type="project" value="UniProtKB-KW"/>
</dbReference>
<dbReference type="RefSeq" id="WP_016443777.1">
    <property type="nucleotide sequence ID" value="NZ_KE150266.1"/>
</dbReference>
<feature type="domain" description="HTH iclR-type" evidence="4">
    <location>
        <begin position="8"/>
        <end position="68"/>
    </location>
</feature>
<evidence type="ECO:0000256" key="2">
    <source>
        <dbReference type="ARBA" id="ARBA00023125"/>
    </source>
</evidence>
<evidence type="ECO:0000256" key="1">
    <source>
        <dbReference type="ARBA" id="ARBA00023015"/>
    </source>
</evidence>
<evidence type="ECO:0000313" key="6">
    <source>
        <dbReference type="Proteomes" id="UP000014387"/>
    </source>
</evidence>
<dbReference type="Pfam" id="PF09339">
    <property type="entry name" value="HTH_IclR"/>
    <property type="match status" value="1"/>
</dbReference>
<evidence type="ECO:0000259" key="4">
    <source>
        <dbReference type="PROSITE" id="PS51077"/>
    </source>
</evidence>
<evidence type="ECO:0000313" key="5">
    <source>
        <dbReference type="EMBL" id="EPD30665.1"/>
    </source>
</evidence>
<dbReference type="SUPFAM" id="SSF46785">
    <property type="entry name" value="Winged helix' DNA-binding domain"/>
    <property type="match status" value="1"/>
</dbReference>
<keyword evidence="3" id="KW-0804">Transcription</keyword>
<dbReference type="Gene3D" id="1.10.10.10">
    <property type="entry name" value="Winged helix-like DNA-binding domain superfamily/Winged helix DNA-binding domain"/>
    <property type="match status" value="1"/>
</dbReference>
<dbReference type="PANTHER" id="PTHR30136">
    <property type="entry name" value="HELIX-TURN-HELIX TRANSCRIPTIONAL REGULATOR, ICLR FAMILY"/>
    <property type="match status" value="1"/>
</dbReference>
<comment type="caution">
    <text evidence="5">The sequence shown here is derived from an EMBL/GenBank/DDBJ whole genome shotgun (WGS) entry which is preliminary data.</text>
</comment>
<dbReference type="AlphaFoldDB" id="A0A9W5VWA6"/>
<dbReference type="InterPro" id="IPR005471">
    <property type="entry name" value="Tscrpt_reg_IclR_N"/>
</dbReference>
<dbReference type="InterPro" id="IPR029016">
    <property type="entry name" value="GAF-like_dom_sf"/>
</dbReference>
<proteinExistence type="predicted"/>
<keyword evidence="1" id="KW-0805">Transcription regulation</keyword>
<dbReference type="GO" id="GO:0003700">
    <property type="term" value="F:DNA-binding transcription factor activity"/>
    <property type="evidence" value="ECO:0007669"/>
    <property type="project" value="TreeGrafter"/>
</dbReference>
<sequence>MAARSDITQTLSRGISILEVLAQSPTPPTTTDLADFLDVPRTNVNRLLNTLLAHDLISGSSKGWRIGAGIHKLADTKSQVVDETPDVLKRIANRLDMTAFLVHARNEMCVTLACAEIPREGATLVQRPGTVHSLQVGAPGIALLVSMGDRMGSAGLKELAGSKFEEVKRARRRGWAYSKDEVIPGLTSVAVPVRGTYMEPTALAIVTLTEPNIDEVVAVLSEEIQSL</sequence>
<dbReference type="PROSITE" id="PS51077">
    <property type="entry name" value="HTH_ICLR"/>
    <property type="match status" value="1"/>
</dbReference>
<gene>
    <name evidence="5" type="ORF">HMPREF9238_00413</name>
</gene>
<organism evidence="5 6">
    <name type="scientific">Gleimia europaea ACS-120-V-Col10b</name>
    <dbReference type="NCBI Taxonomy" id="883069"/>
    <lineage>
        <taxon>Bacteria</taxon>
        <taxon>Bacillati</taxon>
        <taxon>Actinomycetota</taxon>
        <taxon>Actinomycetes</taxon>
        <taxon>Actinomycetales</taxon>
        <taxon>Actinomycetaceae</taxon>
        <taxon>Gleimia</taxon>
    </lineage>
</organism>
<dbReference type="SMART" id="SM00346">
    <property type="entry name" value="HTH_ICLR"/>
    <property type="match status" value="1"/>
</dbReference>
<evidence type="ECO:0000256" key="3">
    <source>
        <dbReference type="ARBA" id="ARBA00023163"/>
    </source>
</evidence>
<keyword evidence="2" id="KW-0238">DNA-binding</keyword>
<dbReference type="SUPFAM" id="SSF55781">
    <property type="entry name" value="GAF domain-like"/>
    <property type="match status" value="1"/>
</dbReference>
<dbReference type="Gene3D" id="3.30.450.40">
    <property type="match status" value="1"/>
</dbReference>
<dbReference type="InterPro" id="IPR036388">
    <property type="entry name" value="WH-like_DNA-bd_sf"/>
</dbReference>
<dbReference type="InterPro" id="IPR050707">
    <property type="entry name" value="HTH_MetabolicPath_Reg"/>
</dbReference>
<dbReference type="InterPro" id="IPR036390">
    <property type="entry name" value="WH_DNA-bd_sf"/>
</dbReference>
<keyword evidence="6" id="KW-1185">Reference proteome</keyword>
<dbReference type="Proteomes" id="UP000014387">
    <property type="component" value="Unassembled WGS sequence"/>
</dbReference>
<dbReference type="InterPro" id="IPR014757">
    <property type="entry name" value="Tscrpt_reg_IclR_C"/>
</dbReference>
<protein>
    <recommendedName>
        <fullName evidence="4">HTH iclR-type domain-containing protein</fullName>
    </recommendedName>
</protein>
<dbReference type="EMBL" id="AGWN01000001">
    <property type="protein sequence ID" value="EPD30665.1"/>
    <property type="molecule type" value="Genomic_DNA"/>
</dbReference>
<name>A0A9W5VWA6_9ACTO</name>
<dbReference type="PANTHER" id="PTHR30136:SF35">
    <property type="entry name" value="HTH-TYPE TRANSCRIPTIONAL REGULATOR RV1719"/>
    <property type="match status" value="1"/>
</dbReference>